<dbReference type="PANTHER" id="PTHR30055:SF223">
    <property type="entry name" value="HTH-TYPE TRANSCRIPTIONAL REGULATOR UIDR"/>
    <property type="match status" value="1"/>
</dbReference>
<reference evidence="4 5" key="1">
    <citation type="submission" date="2024-04" db="EMBL/GenBank/DDBJ databases">
        <title>Kosakonia calanthae sp. nov., a halophilic bacterium isolated from leaves of Calanthe tiplacata.</title>
        <authorList>
            <person name="Wu P."/>
        </authorList>
    </citation>
    <scope>NUCLEOTIDE SEQUENCE [LARGE SCALE GENOMIC DNA]</scope>
    <source>
        <strain evidence="4 5">BYX6</strain>
    </source>
</reference>
<proteinExistence type="predicted"/>
<evidence type="ECO:0000256" key="1">
    <source>
        <dbReference type="ARBA" id="ARBA00023125"/>
    </source>
</evidence>
<evidence type="ECO:0000313" key="5">
    <source>
        <dbReference type="Proteomes" id="UP001466893"/>
    </source>
</evidence>
<evidence type="ECO:0000313" key="4">
    <source>
        <dbReference type="EMBL" id="WZV96325.1"/>
    </source>
</evidence>
<keyword evidence="5" id="KW-1185">Reference proteome</keyword>
<dbReference type="NCBIfam" id="NF011572">
    <property type="entry name" value="PRK14996.1"/>
    <property type="match status" value="1"/>
</dbReference>
<dbReference type="Pfam" id="PF00440">
    <property type="entry name" value="TetR_N"/>
    <property type="match status" value="1"/>
</dbReference>
<sequence>MRYLNRDDRREVILKAAMRVALAEGFSAMTVRRIASEAGVATGQVHHHFTSANELKSQAFIRLIAELLEVEVVPASAPWREQLHSMLGSDEGGLEPYVHLWREALLLASKEPEIKGAYLLTMEMWHVKVVQLIEQGRAAGEFSDNDSAQNIAWRLIALVCGMDGICVLGMPDVDEAAFKRHLAVMIEKELG</sequence>
<dbReference type="Proteomes" id="UP001466893">
    <property type="component" value="Chromosome"/>
</dbReference>
<dbReference type="Gene3D" id="1.10.357.10">
    <property type="entry name" value="Tetracycline Repressor, domain 2"/>
    <property type="match status" value="1"/>
</dbReference>
<dbReference type="InterPro" id="IPR036271">
    <property type="entry name" value="Tet_transcr_reg_TetR-rel_C_sf"/>
</dbReference>
<feature type="DNA-binding region" description="H-T-H motif" evidence="2">
    <location>
        <begin position="30"/>
        <end position="49"/>
    </location>
</feature>
<dbReference type="InterPro" id="IPR009057">
    <property type="entry name" value="Homeodomain-like_sf"/>
</dbReference>
<dbReference type="SUPFAM" id="SSF46689">
    <property type="entry name" value="Homeodomain-like"/>
    <property type="match status" value="1"/>
</dbReference>
<gene>
    <name evidence="4" type="ORF">AAEY27_11535</name>
</gene>
<dbReference type="PANTHER" id="PTHR30055">
    <property type="entry name" value="HTH-TYPE TRANSCRIPTIONAL REGULATOR RUTR"/>
    <property type="match status" value="1"/>
</dbReference>
<feature type="domain" description="HTH tetR-type" evidence="3">
    <location>
        <begin position="7"/>
        <end position="67"/>
    </location>
</feature>
<name>A0ABZ3AZG9_9ENTR</name>
<dbReference type="InterPro" id="IPR050109">
    <property type="entry name" value="HTH-type_TetR-like_transc_reg"/>
</dbReference>
<dbReference type="RefSeq" id="WP_342320653.1">
    <property type="nucleotide sequence ID" value="NZ_CP151800.1"/>
</dbReference>
<protein>
    <submittedName>
        <fullName evidence="4">TetR family transcriptional regulator</fullName>
    </submittedName>
</protein>
<evidence type="ECO:0000259" key="3">
    <source>
        <dbReference type="PROSITE" id="PS50977"/>
    </source>
</evidence>
<dbReference type="EMBL" id="CP151800">
    <property type="protein sequence ID" value="WZV96325.1"/>
    <property type="molecule type" value="Genomic_DNA"/>
</dbReference>
<keyword evidence="1 2" id="KW-0238">DNA-binding</keyword>
<organism evidence="4 5">
    <name type="scientific">Kosakonia calanthes</name>
    <dbReference type="NCBI Taxonomy" id="3139408"/>
    <lineage>
        <taxon>Bacteria</taxon>
        <taxon>Pseudomonadati</taxon>
        <taxon>Pseudomonadota</taxon>
        <taxon>Gammaproteobacteria</taxon>
        <taxon>Enterobacterales</taxon>
        <taxon>Enterobacteriaceae</taxon>
        <taxon>Kosakonia</taxon>
    </lineage>
</organism>
<accession>A0ABZ3AZG9</accession>
<evidence type="ECO:0000256" key="2">
    <source>
        <dbReference type="PROSITE-ProRule" id="PRU00335"/>
    </source>
</evidence>
<dbReference type="SUPFAM" id="SSF48498">
    <property type="entry name" value="Tetracyclin repressor-like, C-terminal domain"/>
    <property type="match status" value="1"/>
</dbReference>
<dbReference type="PROSITE" id="PS50977">
    <property type="entry name" value="HTH_TETR_2"/>
    <property type="match status" value="1"/>
</dbReference>
<dbReference type="InterPro" id="IPR001647">
    <property type="entry name" value="HTH_TetR"/>
</dbReference>
<dbReference type="PRINTS" id="PR00455">
    <property type="entry name" value="HTHTETR"/>
</dbReference>